<evidence type="ECO:0000313" key="2">
    <source>
        <dbReference type="EMBL" id="ORX02809.1"/>
    </source>
</evidence>
<feature type="signal peptide" evidence="1">
    <location>
        <begin position="1"/>
        <end position="19"/>
    </location>
</feature>
<gene>
    <name evidence="2" type="ORF">AWC30_12140</name>
</gene>
<dbReference type="AlphaFoldDB" id="A0A1X2EIC4"/>
<organism evidence="2 3">
    <name type="scientific">Mycolicibacillus trivialis</name>
    <dbReference type="NCBI Taxonomy" id="1798"/>
    <lineage>
        <taxon>Bacteria</taxon>
        <taxon>Bacillati</taxon>
        <taxon>Actinomycetota</taxon>
        <taxon>Actinomycetes</taxon>
        <taxon>Mycobacteriales</taxon>
        <taxon>Mycobacteriaceae</taxon>
        <taxon>Mycolicibacillus</taxon>
    </lineage>
</organism>
<evidence type="ECO:0000256" key="1">
    <source>
        <dbReference type="SAM" id="SignalP"/>
    </source>
</evidence>
<keyword evidence="3" id="KW-1185">Reference proteome</keyword>
<protein>
    <submittedName>
        <fullName evidence="2">Uncharacterized protein</fullName>
    </submittedName>
</protein>
<proteinExistence type="predicted"/>
<reference evidence="2 3" key="1">
    <citation type="submission" date="2016-01" db="EMBL/GenBank/DDBJ databases">
        <title>The new phylogeny of the genus Mycobacterium.</title>
        <authorList>
            <person name="Tarcisio F."/>
            <person name="Conor M."/>
            <person name="Antonella G."/>
            <person name="Elisabetta G."/>
            <person name="Giulia F.S."/>
            <person name="Sara T."/>
            <person name="Anna F."/>
            <person name="Clotilde B."/>
            <person name="Roberto B."/>
            <person name="Veronica D.S."/>
            <person name="Fabio R."/>
            <person name="Monica P."/>
            <person name="Olivier J."/>
            <person name="Enrico T."/>
            <person name="Nicola S."/>
        </authorList>
    </citation>
    <scope>NUCLEOTIDE SEQUENCE [LARGE SCALE GENOMIC DNA]</scope>
    <source>
        <strain evidence="2 3">DSM 44153</strain>
    </source>
</reference>
<comment type="caution">
    <text evidence="2">The sequence shown here is derived from an EMBL/GenBank/DDBJ whole genome shotgun (WGS) entry which is preliminary data.</text>
</comment>
<feature type="chain" id="PRO_5039149445" evidence="1">
    <location>
        <begin position="20"/>
        <end position="105"/>
    </location>
</feature>
<dbReference type="Proteomes" id="UP000193090">
    <property type="component" value="Unassembled WGS sequence"/>
</dbReference>
<dbReference type="EMBL" id="LQPZ01000030">
    <property type="protein sequence ID" value="ORX02809.1"/>
    <property type="molecule type" value="Genomic_DNA"/>
</dbReference>
<evidence type="ECO:0000313" key="3">
    <source>
        <dbReference type="Proteomes" id="UP000193090"/>
    </source>
</evidence>
<keyword evidence="1" id="KW-0732">Signal</keyword>
<name>A0A1X2EIC4_9MYCO</name>
<sequence length="105" mass="11032">MYFGVSAAVAVAGAGLVLAAPVTRPLPNVQAPAIELSSDSSPKIDQQYLQWWQIVTGETGPAPSLSELNELDLSHTFLQPSAHDSAPVTLDIDGFAAFLTDEPQA</sequence>
<accession>A0A1X2EIC4</accession>